<evidence type="ECO:0000313" key="1">
    <source>
        <dbReference type="EMBL" id="KAJ8114599.1"/>
    </source>
</evidence>
<accession>A0ACC2IHI9</accession>
<evidence type="ECO:0000313" key="2">
    <source>
        <dbReference type="Proteomes" id="UP001153334"/>
    </source>
</evidence>
<reference evidence="1" key="1">
    <citation type="submission" date="2022-11" db="EMBL/GenBank/DDBJ databases">
        <title>Genome Sequence of Nemania bipapillata.</title>
        <authorList>
            <person name="Buettner E."/>
        </authorList>
    </citation>
    <scope>NUCLEOTIDE SEQUENCE</scope>
    <source>
        <strain evidence="1">CP14</strain>
    </source>
</reference>
<name>A0ACC2IHI9_9PEZI</name>
<keyword evidence="2" id="KW-1185">Reference proteome</keyword>
<dbReference type="Proteomes" id="UP001153334">
    <property type="component" value="Unassembled WGS sequence"/>
</dbReference>
<proteinExistence type="predicted"/>
<organism evidence="1 2">
    <name type="scientific">Nemania bipapillata</name>
    <dbReference type="NCBI Taxonomy" id="110536"/>
    <lineage>
        <taxon>Eukaryota</taxon>
        <taxon>Fungi</taxon>
        <taxon>Dikarya</taxon>
        <taxon>Ascomycota</taxon>
        <taxon>Pezizomycotina</taxon>
        <taxon>Sordariomycetes</taxon>
        <taxon>Xylariomycetidae</taxon>
        <taxon>Xylariales</taxon>
        <taxon>Xylariaceae</taxon>
        <taxon>Nemania</taxon>
    </lineage>
</organism>
<gene>
    <name evidence="1" type="ORF">ONZ43_g4865</name>
</gene>
<protein>
    <submittedName>
        <fullName evidence="1">Uncharacterized protein</fullName>
    </submittedName>
</protein>
<sequence>MSAPATSDEPIPHFTIDLAKPPRERYDEVAQVFGSRMRSLTGLLDGLLSLFVTSVWLRWIIISLARICLRRVYDEEENEEIKGISAASGVPLYLLVALNNLLDCLLGCTSGAVPVSLSDRTSPDKVRLLHFRTLDWGMDELRDLLVVLKFVDSSSDDPHHVISRSITYAGFVGFLTGISSTLKLTFLIDQDFLYP</sequence>
<dbReference type="EMBL" id="JAPESX010001394">
    <property type="protein sequence ID" value="KAJ8114599.1"/>
    <property type="molecule type" value="Genomic_DNA"/>
</dbReference>
<comment type="caution">
    <text evidence="1">The sequence shown here is derived from an EMBL/GenBank/DDBJ whole genome shotgun (WGS) entry which is preliminary data.</text>
</comment>